<dbReference type="PANTHER" id="PTHR43690:SF35">
    <property type="entry name" value="NON-CATALYTIC MEMBER OF PEPTIDASE SUBFAMILY M16B-RELATED"/>
    <property type="match status" value="1"/>
</dbReference>
<evidence type="ECO:0000256" key="4">
    <source>
        <dbReference type="ARBA" id="ARBA00022833"/>
    </source>
</evidence>
<feature type="domain" description="Peptidase M16 N-terminal" evidence="6">
    <location>
        <begin position="16"/>
        <end position="141"/>
    </location>
</feature>
<dbReference type="InterPro" id="IPR011249">
    <property type="entry name" value="Metalloenz_LuxS/M16"/>
</dbReference>
<evidence type="ECO:0008006" key="9">
    <source>
        <dbReference type="Google" id="ProtNLM"/>
    </source>
</evidence>
<name>A0A381R5G4_9ZZZZ</name>
<sequence length="430" mass="47864">MLSIPIERFTLDNGLRVNLSHDATTPVVAVNLWYGVGSRNEREGKTGFAHLFEHMMFQGSEHVPKNRHFELIERAGGSLNATTWFDRTNYFETVPSHHLELALWLESDRMGWMLPAMTQDKLDNQRDVVMNEKRQRYDNQPYGDWDEWIQAMVFPESHPYHHTVIGSMEDIEAATLEDVAEFFQTYYVPNNAVLTVCGDFGRDEALDLIERHFGEIAQGEEIPAIPGDPNLDPTIGATVREHVEAEVPLPRVLMAYRVPPFTDAGFYAADIAGSVLGTGRASRLYRSLVRERRVAKDVTSFVLPLTSGAGMLLVWATGFPDGDPCEIEDALAAEMEGLSSVTDQEIERAVALTETALVRQVEQVGQRADLMSMFDQFFDDPARLNGELERLRAVTPADVSAFVGGFLGAENRAVLTYVPATVKSATPGVA</sequence>
<dbReference type="GO" id="GO:0008237">
    <property type="term" value="F:metallopeptidase activity"/>
    <property type="evidence" value="ECO:0007669"/>
    <property type="project" value="UniProtKB-KW"/>
</dbReference>
<evidence type="ECO:0000259" key="6">
    <source>
        <dbReference type="Pfam" id="PF00675"/>
    </source>
</evidence>
<dbReference type="AlphaFoldDB" id="A0A381R5G4"/>
<keyword evidence="4" id="KW-0862">Zinc</keyword>
<proteinExistence type="inferred from homology"/>
<dbReference type="Pfam" id="PF00675">
    <property type="entry name" value="Peptidase_M16"/>
    <property type="match status" value="1"/>
</dbReference>
<dbReference type="GO" id="GO:0046872">
    <property type="term" value="F:metal ion binding"/>
    <property type="evidence" value="ECO:0007669"/>
    <property type="project" value="InterPro"/>
</dbReference>
<evidence type="ECO:0000256" key="2">
    <source>
        <dbReference type="ARBA" id="ARBA00022670"/>
    </source>
</evidence>
<evidence type="ECO:0000256" key="3">
    <source>
        <dbReference type="ARBA" id="ARBA00022801"/>
    </source>
</evidence>
<dbReference type="Gene3D" id="3.30.830.10">
    <property type="entry name" value="Metalloenzyme, LuxS/M16 peptidase-like"/>
    <property type="match status" value="2"/>
</dbReference>
<evidence type="ECO:0000256" key="1">
    <source>
        <dbReference type="ARBA" id="ARBA00007261"/>
    </source>
</evidence>
<organism evidence="8">
    <name type="scientific">marine metagenome</name>
    <dbReference type="NCBI Taxonomy" id="408172"/>
    <lineage>
        <taxon>unclassified sequences</taxon>
        <taxon>metagenomes</taxon>
        <taxon>ecological metagenomes</taxon>
    </lineage>
</organism>
<evidence type="ECO:0000259" key="7">
    <source>
        <dbReference type="Pfam" id="PF05193"/>
    </source>
</evidence>
<evidence type="ECO:0000313" key="8">
    <source>
        <dbReference type="EMBL" id="SUZ87001.1"/>
    </source>
</evidence>
<dbReference type="InterPro" id="IPR050626">
    <property type="entry name" value="Peptidase_M16"/>
</dbReference>
<evidence type="ECO:0000256" key="5">
    <source>
        <dbReference type="ARBA" id="ARBA00023049"/>
    </source>
</evidence>
<gene>
    <name evidence="8" type="ORF">METZ01_LOCUS39855</name>
</gene>
<dbReference type="Pfam" id="PF05193">
    <property type="entry name" value="Peptidase_M16_C"/>
    <property type="match status" value="1"/>
</dbReference>
<keyword evidence="5" id="KW-0482">Metalloprotease</keyword>
<keyword evidence="2" id="KW-0645">Protease</keyword>
<dbReference type="EMBL" id="UINC01001705">
    <property type="protein sequence ID" value="SUZ87001.1"/>
    <property type="molecule type" value="Genomic_DNA"/>
</dbReference>
<reference evidence="8" key="1">
    <citation type="submission" date="2018-05" db="EMBL/GenBank/DDBJ databases">
        <authorList>
            <person name="Lanie J.A."/>
            <person name="Ng W.-L."/>
            <person name="Kazmierczak K.M."/>
            <person name="Andrzejewski T.M."/>
            <person name="Davidsen T.M."/>
            <person name="Wayne K.J."/>
            <person name="Tettelin H."/>
            <person name="Glass J.I."/>
            <person name="Rusch D."/>
            <person name="Podicherti R."/>
            <person name="Tsui H.-C.T."/>
            <person name="Winkler M.E."/>
        </authorList>
    </citation>
    <scope>NUCLEOTIDE SEQUENCE</scope>
</reference>
<dbReference type="InterPro" id="IPR007863">
    <property type="entry name" value="Peptidase_M16_C"/>
</dbReference>
<comment type="similarity">
    <text evidence="1">Belongs to the peptidase M16 family.</text>
</comment>
<dbReference type="SUPFAM" id="SSF63411">
    <property type="entry name" value="LuxS/MPP-like metallohydrolase"/>
    <property type="match status" value="2"/>
</dbReference>
<feature type="domain" description="Peptidase M16 C-terminal" evidence="7">
    <location>
        <begin position="174"/>
        <end position="351"/>
    </location>
</feature>
<dbReference type="GO" id="GO:0006508">
    <property type="term" value="P:proteolysis"/>
    <property type="evidence" value="ECO:0007669"/>
    <property type="project" value="UniProtKB-KW"/>
</dbReference>
<dbReference type="PANTHER" id="PTHR43690">
    <property type="entry name" value="NARDILYSIN"/>
    <property type="match status" value="1"/>
</dbReference>
<protein>
    <recommendedName>
        <fullName evidence="9">Peptidase M16 N-terminal domain-containing protein</fullName>
    </recommendedName>
</protein>
<keyword evidence="3" id="KW-0378">Hydrolase</keyword>
<accession>A0A381R5G4</accession>
<dbReference type="InterPro" id="IPR011765">
    <property type="entry name" value="Pept_M16_N"/>
</dbReference>